<dbReference type="RefSeq" id="WP_126613639.1">
    <property type="nucleotide sequence ID" value="NZ_JBHUCY010000012.1"/>
</dbReference>
<evidence type="ECO:0000313" key="4">
    <source>
        <dbReference type="Proteomes" id="UP000277007"/>
    </source>
</evidence>
<evidence type="ECO:0000313" key="3">
    <source>
        <dbReference type="EMBL" id="RTR21918.1"/>
    </source>
</evidence>
<dbReference type="CDD" id="cd21132">
    <property type="entry name" value="EVE-like"/>
    <property type="match status" value="1"/>
</dbReference>
<sequence>MGRNWIAVASAEHVRRGRAGGFMQVCHGKAAPLRRMQPGDRVAYYSPTESFGGKDRAQSFTAIGVVQDREPYPFDMGGGFVPFRRDVIWMGGAETPIHPLLDRLEFSAGQRNWGYQLRFGLFAISDHDMELIAQAMGTAVPVPAQPTLL</sequence>
<accession>A0A3S0I2E7</accession>
<protein>
    <recommendedName>
        <fullName evidence="1">UPF0310 protein EJ903_07300</fullName>
    </recommendedName>
</protein>
<dbReference type="EMBL" id="RXMA01000005">
    <property type="protein sequence ID" value="RTR21918.1"/>
    <property type="molecule type" value="Genomic_DNA"/>
</dbReference>
<organism evidence="3 4">
    <name type="scientific">Azospirillum griseum</name>
    <dbReference type="NCBI Taxonomy" id="2496639"/>
    <lineage>
        <taxon>Bacteria</taxon>
        <taxon>Pseudomonadati</taxon>
        <taxon>Pseudomonadota</taxon>
        <taxon>Alphaproteobacteria</taxon>
        <taxon>Rhodospirillales</taxon>
        <taxon>Azospirillaceae</taxon>
        <taxon>Azospirillum</taxon>
    </lineage>
</organism>
<comment type="caution">
    <text evidence="3">The sequence shown here is derived from an EMBL/GenBank/DDBJ whole genome shotgun (WGS) entry which is preliminary data.</text>
</comment>
<proteinExistence type="inferred from homology"/>
<dbReference type="HAMAP" id="MF_00771">
    <property type="entry name" value="UPF0310"/>
    <property type="match status" value="1"/>
</dbReference>
<dbReference type="AlphaFoldDB" id="A0A3S0I2E7"/>
<dbReference type="InterPro" id="IPR015947">
    <property type="entry name" value="PUA-like_sf"/>
</dbReference>
<evidence type="ECO:0000259" key="2">
    <source>
        <dbReference type="Pfam" id="PF01878"/>
    </source>
</evidence>
<dbReference type="NCBIfam" id="NF002616">
    <property type="entry name" value="PRK02268.1-2"/>
    <property type="match status" value="1"/>
</dbReference>
<dbReference type="InterPro" id="IPR002740">
    <property type="entry name" value="EVE_domain"/>
</dbReference>
<dbReference type="Proteomes" id="UP000277007">
    <property type="component" value="Unassembled WGS sequence"/>
</dbReference>
<dbReference type="OrthoDB" id="9793567at2"/>
<dbReference type="Pfam" id="PF01878">
    <property type="entry name" value="EVE"/>
    <property type="match status" value="1"/>
</dbReference>
<feature type="domain" description="EVE" evidence="2">
    <location>
        <begin position="4"/>
        <end position="134"/>
    </location>
</feature>
<keyword evidence="4" id="KW-1185">Reference proteome</keyword>
<name>A0A3S0I2E7_9PROT</name>
<dbReference type="Gene3D" id="3.10.590.10">
    <property type="entry name" value="ph1033 like domains"/>
    <property type="match status" value="1"/>
</dbReference>
<comment type="similarity">
    <text evidence="1">Belongs to the UPF0310 family.</text>
</comment>
<dbReference type="SUPFAM" id="SSF88697">
    <property type="entry name" value="PUA domain-like"/>
    <property type="match status" value="1"/>
</dbReference>
<dbReference type="InterPro" id="IPR022996">
    <property type="entry name" value="UPF0310"/>
</dbReference>
<evidence type="ECO:0000256" key="1">
    <source>
        <dbReference type="HAMAP-Rule" id="MF_00771"/>
    </source>
</evidence>
<reference evidence="3 4" key="1">
    <citation type="submission" date="2018-12" db="EMBL/GenBank/DDBJ databases">
        <authorList>
            <person name="Yang Y."/>
        </authorList>
    </citation>
    <scope>NUCLEOTIDE SEQUENCE [LARGE SCALE GENOMIC DNA]</scope>
    <source>
        <strain evidence="3 4">L-25-5w-1</strain>
    </source>
</reference>
<gene>
    <name evidence="3" type="ORF">EJ903_07300</name>
</gene>